<name>W2SNN6_NECAM</name>
<reference evidence="3" key="1">
    <citation type="journal article" date="2014" name="Nat. Genet.">
        <title>Genome of the human hookworm Necator americanus.</title>
        <authorList>
            <person name="Tang Y.T."/>
            <person name="Gao X."/>
            <person name="Rosa B.A."/>
            <person name="Abubucker S."/>
            <person name="Hallsworth-Pepin K."/>
            <person name="Martin J."/>
            <person name="Tyagi R."/>
            <person name="Heizer E."/>
            <person name="Zhang X."/>
            <person name="Bhonagiri-Palsikar V."/>
            <person name="Minx P."/>
            <person name="Warren W.C."/>
            <person name="Wang Q."/>
            <person name="Zhan B."/>
            <person name="Hotez P.J."/>
            <person name="Sternberg P.W."/>
            <person name="Dougall A."/>
            <person name="Gaze S.T."/>
            <person name="Mulvenna J."/>
            <person name="Sotillo J."/>
            <person name="Ranganathan S."/>
            <person name="Rabelo E.M."/>
            <person name="Wilson R.K."/>
            <person name="Felgner P.L."/>
            <person name="Bethony J."/>
            <person name="Hawdon J.M."/>
            <person name="Gasser R.B."/>
            <person name="Loukas A."/>
            <person name="Mitreva M."/>
        </authorList>
    </citation>
    <scope>NUCLEOTIDE SEQUENCE [LARGE SCALE GENOMIC DNA]</scope>
</reference>
<proteinExistence type="predicted"/>
<dbReference type="Proteomes" id="UP000053676">
    <property type="component" value="Unassembled WGS sequence"/>
</dbReference>
<dbReference type="OrthoDB" id="1394818at2759"/>
<dbReference type="KEGG" id="nai:NECAME_14294"/>
<dbReference type="STRING" id="51031.W2SNN6"/>
<dbReference type="AlphaFoldDB" id="W2SNN6"/>
<keyword evidence="3" id="KW-1185">Reference proteome</keyword>
<protein>
    <submittedName>
        <fullName evidence="2">Uncharacterized protein</fullName>
    </submittedName>
</protein>
<evidence type="ECO:0000313" key="2">
    <source>
        <dbReference type="EMBL" id="ETN71284.1"/>
    </source>
</evidence>
<evidence type="ECO:0000313" key="3">
    <source>
        <dbReference type="Proteomes" id="UP000053676"/>
    </source>
</evidence>
<dbReference type="EMBL" id="KI668828">
    <property type="protein sequence ID" value="ETN71284.1"/>
    <property type="molecule type" value="Genomic_DNA"/>
</dbReference>
<accession>W2SNN6</accession>
<feature type="compositionally biased region" description="Polar residues" evidence="1">
    <location>
        <begin position="85"/>
        <end position="96"/>
    </location>
</feature>
<feature type="region of interest" description="Disordered" evidence="1">
    <location>
        <begin position="72"/>
        <end position="96"/>
    </location>
</feature>
<evidence type="ECO:0000256" key="1">
    <source>
        <dbReference type="SAM" id="MobiDB-lite"/>
    </source>
</evidence>
<organism evidence="2 3">
    <name type="scientific">Necator americanus</name>
    <name type="common">Human hookworm</name>
    <dbReference type="NCBI Taxonomy" id="51031"/>
    <lineage>
        <taxon>Eukaryota</taxon>
        <taxon>Metazoa</taxon>
        <taxon>Ecdysozoa</taxon>
        <taxon>Nematoda</taxon>
        <taxon>Chromadorea</taxon>
        <taxon>Rhabditida</taxon>
        <taxon>Rhabditina</taxon>
        <taxon>Rhabditomorpha</taxon>
        <taxon>Strongyloidea</taxon>
        <taxon>Ancylostomatidae</taxon>
        <taxon>Bunostominae</taxon>
        <taxon>Necator</taxon>
    </lineage>
</organism>
<gene>
    <name evidence="2" type="ORF">NECAME_14294</name>
</gene>
<sequence length="96" mass="10730">MDEEQYDRIRSAGGTVDEVDFLDTSLLVDVIYDALQACDYNGNSCVVVIRLLKPELSFRSSALPQPELSVPAAHTPMKVEESSVQEETTLQKIEQR</sequence>